<comment type="caution">
    <text evidence="1">The sequence shown here is derived from an EMBL/GenBank/DDBJ whole genome shotgun (WGS) entry which is preliminary data.</text>
</comment>
<gene>
    <name evidence="1" type="ORF">A3C93_02370</name>
</gene>
<evidence type="ECO:0000313" key="2">
    <source>
        <dbReference type="Proteomes" id="UP000178636"/>
    </source>
</evidence>
<accession>A0A1G2DG47</accession>
<protein>
    <recommendedName>
        <fullName evidence="3">Hydrogenase maturation protease</fullName>
    </recommendedName>
</protein>
<dbReference type="Proteomes" id="UP000178636">
    <property type="component" value="Unassembled WGS sequence"/>
</dbReference>
<dbReference type="InterPro" id="IPR023430">
    <property type="entry name" value="Pept_HybD-like_dom_sf"/>
</dbReference>
<dbReference type="SUPFAM" id="SSF53163">
    <property type="entry name" value="HybD-like"/>
    <property type="match status" value="1"/>
</dbReference>
<evidence type="ECO:0008006" key="3">
    <source>
        <dbReference type="Google" id="ProtNLM"/>
    </source>
</evidence>
<reference evidence="1 2" key="1">
    <citation type="journal article" date="2016" name="Nat. Commun.">
        <title>Thousands of microbial genomes shed light on interconnected biogeochemical processes in an aquifer system.</title>
        <authorList>
            <person name="Anantharaman K."/>
            <person name="Brown C.T."/>
            <person name="Hug L.A."/>
            <person name="Sharon I."/>
            <person name="Castelle C.J."/>
            <person name="Probst A.J."/>
            <person name="Thomas B.C."/>
            <person name="Singh A."/>
            <person name="Wilkins M.J."/>
            <person name="Karaoz U."/>
            <person name="Brodie E.L."/>
            <person name="Williams K.H."/>
            <person name="Hubbard S.S."/>
            <person name="Banfield J.F."/>
        </authorList>
    </citation>
    <scope>NUCLEOTIDE SEQUENCE [LARGE SCALE GENOMIC DNA]</scope>
</reference>
<name>A0A1G2DG47_9BACT</name>
<dbReference type="STRING" id="1798664.A3C93_02370"/>
<dbReference type="EMBL" id="MHLO01000029">
    <property type="protein sequence ID" value="OGZ11758.1"/>
    <property type="molecule type" value="Genomic_DNA"/>
</dbReference>
<organism evidence="1 2">
    <name type="scientific">Candidatus Lloydbacteria bacterium RIFCSPHIGHO2_02_FULL_54_17</name>
    <dbReference type="NCBI Taxonomy" id="1798664"/>
    <lineage>
        <taxon>Bacteria</taxon>
        <taxon>Candidatus Lloydiibacteriota</taxon>
    </lineage>
</organism>
<sequence length="129" mass="14255">MKGKQVFVFGNPELPADSLPIRLLPSLRERFSDVSFLFLDPNEEWEPPDPLVVIDTVVGIRDVRIFEGIDVFTAAPTVSMHDFDALFNLRYLAKLGKLGRVIVIGVPPELSADAALPAVVSELEKILPD</sequence>
<evidence type="ECO:0000313" key="1">
    <source>
        <dbReference type="EMBL" id="OGZ11758.1"/>
    </source>
</evidence>
<dbReference type="AlphaFoldDB" id="A0A1G2DG47"/>
<dbReference type="Gene3D" id="3.40.50.1450">
    <property type="entry name" value="HybD-like"/>
    <property type="match status" value="1"/>
</dbReference>
<proteinExistence type="predicted"/>